<dbReference type="Pfam" id="PF00106">
    <property type="entry name" value="adh_short"/>
    <property type="match status" value="1"/>
</dbReference>
<evidence type="ECO:0008006" key="7">
    <source>
        <dbReference type="Google" id="ProtNLM"/>
    </source>
</evidence>
<evidence type="ECO:0000256" key="4">
    <source>
        <dbReference type="SAM" id="SignalP"/>
    </source>
</evidence>
<comment type="caution">
    <text evidence="5">The sequence shown here is derived from an EMBL/GenBank/DDBJ whole genome shotgun (WGS) entry which is preliminary data.</text>
</comment>
<sequence>MGCLKCLAIAVPVLAVLAPLTLSLICNGWINDYVPPPGWSIDQMPDMSGKVAVVTGPTINGIGYESCVEMAKKGAHVVLAGRSKAKGEAALAALKERVPAAKAEFMTLDLGSLKSVKEFADAYLQKDLPLHILMNNAGVMANPFTLTADGIESQFGTNHIGHFLLTKLLLPKLEASAPSRIVSVSSAAAFIPEGFFQIPHFGTGAVNWTDIYADHESRYDPWAAYGRSKLANVLFASALDKRLAGKKVFSNSCHPGGIKTNLGRHLQAGMRKSAGEQMVESFEAFQNYVMMTPSQGAVTQLYLSASPDIESKDIRGKYYYPQARLVDPPTFATEASEEELWAISEKLVAPYL</sequence>
<name>A0ABN9VFA2_9DINO</name>
<keyword evidence="4" id="KW-0732">Signal</keyword>
<evidence type="ECO:0000313" key="5">
    <source>
        <dbReference type="EMBL" id="CAK0871439.1"/>
    </source>
</evidence>
<evidence type="ECO:0000256" key="1">
    <source>
        <dbReference type="ARBA" id="ARBA00006484"/>
    </source>
</evidence>
<dbReference type="PANTHER" id="PTHR24320">
    <property type="entry name" value="RETINOL DEHYDROGENASE"/>
    <property type="match status" value="1"/>
</dbReference>
<keyword evidence="2" id="KW-0521">NADP</keyword>
<feature type="chain" id="PRO_5047160336" description="Protochlorophyllide reductase" evidence="4">
    <location>
        <begin position="24"/>
        <end position="352"/>
    </location>
</feature>
<keyword evidence="6" id="KW-1185">Reference proteome</keyword>
<proteinExistence type="inferred from homology"/>
<dbReference type="Proteomes" id="UP001189429">
    <property type="component" value="Unassembled WGS sequence"/>
</dbReference>
<accession>A0ABN9VFA2</accession>
<dbReference type="SUPFAM" id="SSF51735">
    <property type="entry name" value="NAD(P)-binding Rossmann-fold domains"/>
    <property type="match status" value="1"/>
</dbReference>
<dbReference type="InterPro" id="IPR002347">
    <property type="entry name" value="SDR_fam"/>
</dbReference>
<organism evidence="5 6">
    <name type="scientific">Prorocentrum cordatum</name>
    <dbReference type="NCBI Taxonomy" id="2364126"/>
    <lineage>
        <taxon>Eukaryota</taxon>
        <taxon>Sar</taxon>
        <taxon>Alveolata</taxon>
        <taxon>Dinophyceae</taxon>
        <taxon>Prorocentrales</taxon>
        <taxon>Prorocentraceae</taxon>
        <taxon>Prorocentrum</taxon>
    </lineage>
</organism>
<reference evidence="5" key="1">
    <citation type="submission" date="2023-10" db="EMBL/GenBank/DDBJ databases">
        <authorList>
            <person name="Chen Y."/>
            <person name="Shah S."/>
            <person name="Dougan E. K."/>
            <person name="Thang M."/>
            <person name="Chan C."/>
        </authorList>
    </citation>
    <scope>NUCLEOTIDE SEQUENCE [LARGE SCALE GENOMIC DNA]</scope>
</reference>
<evidence type="ECO:0000313" key="6">
    <source>
        <dbReference type="Proteomes" id="UP001189429"/>
    </source>
</evidence>
<dbReference type="PANTHER" id="PTHR24320:SF282">
    <property type="entry name" value="WW DOMAIN-CONTAINING OXIDOREDUCTASE"/>
    <property type="match status" value="1"/>
</dbReference>
<evidence type="ECO:0000256" key="2">
    <source>
        <dbReference type="ARBA" id="ARBA00022857"/>
    </source>
</evidence>
<dbReference type="InterPro" id="IPR036291">
    <property type="entry name" value="NAD(P)-bd_dom_sf"/>
</dbReference>
<protein>
    <recommendedName>
        <fullName evidence="7">Protochlorophyllide reductase</fullName>
    </recommendedName>
</protein>
<dbReference type="EMBL" id="CAUYUJ010017070">
    <property type="protein sequence ID" value="CAK0871439.1"/>
    <property type="molecule type" value="Genomic_DNA"/>
</dbReference>
<feature type="signal peptide" evidence="4">
    <location>
        <begin position="1"/>
        <end position="23"/>
    </location>
</feature>
<evidence type="ECO:0000256" key="3">
    <source>
        <dbReference type="ARBA" id="ARBA00023002"/>
    </source>
</evidence>
<dbReference type="PRINTS" id="PR00081">
    <property type="entry name" value="GDHRDH"/>
</dbReference>
<dbReference type="Gene3D" id="3.40.50.720">
    <property type="entry name" value="NAD(P)-binding Rossmann-like Domain"/>
    <property type="match status" value="1"/>
</dbReference>
<comment type="similarity">
    <text evidence="1">Belongs to the short-chain dehydrogenases/reductases (SDR) family.</text>
</comment>
<keyword evidence="3" id="KW-0560">Oxidoreductase</keyword>
<dbReference type="CDD" id="cd05327">
    <property type="entry name" value="retinol-DH_like_SDR_c_like"/>
    <property type="match status" value="1"/>
</dbReference>
<gene>
    <name evidence="5" type="ORF">PCOR1329_LOCUS57278</name>
</gene>